<evidence type="ECO:0000313" key="2">
    <source>
        <dbReference type="EMBL" id="KAG2558868.1"/>
    </source>
</evidence>
<comment type="caution">
    <text evidence="2">The sequence shown here is derived from an EMBL/GenBank/DDBJ whole genome shotgun (WGS) entry which is preliminary data.</text>
</comment>
<dbReference type="InterPro" id="IPR005174">
    <property type="entry name" value="KIB1-4_b-propeller"/>
</dbReference>
<sequence length="397" mass="44882">MPKDVVRQFASLIRCNVDRTNMVLQCHSWQLAAGHLPECAQLPWMLVPYRRTCFLHHSIIRRGHFFCFLSGRPHKMPLPMGAQGARFIGAIEGGWVVLALQQNAGYAVVNLRDNATIPLPEKIVWGGAPVSEPMILRAAAFSCSPTLGRRCVVASIVSTFERPFNFRSLVMFSRFGASVNSCSTNFDAEDVIYFEGSFYFVAAMEDMLRCTPQVDHDAPPDEISMQKIYLHFVPLHHEETLCVKGRYLVESRGELLMVVRYKTLTYEDTSSFCLFLMVRELPEGPYFSWQWVDSLMGRMIFIGRGCSRSYELAHFPGCQGVYFIDDDTFNQPCMAAFGFGNGRSYNSHDNGCWPNPGGTTGECHRHTHLPCGSSTSSMCRVLEFSVMYCFMCCIVYL</sequence>
<dbReference type="EMBL" id="CM029052">
    <property type="protein sequence ID" value="KAG2558868.1"/>
    <property type="molecule type" value="Genomic_DNA"/>
</dbReference>
<dbReference type="AlphaFoldDB" id="A0A8T0PD44"/>
<evidence type="ECO:0000313" key="3">
    <source>
        <dbReference type="Proteomes" id="UP000823388"/>
    </source>
</evidence>
<accession>A0A8T0PD44</accession>
<organism evidence="2 3">
    <name type="scientific">Panicum virgatum</name>
    <name type="common">Blackwell switchgrass</name>
    <dbReference type="NCBI Taxonomy" id="38727"/>
    <lineage>
        <taxon>Eukaryota</taxon>
        <taxon>Viridiplantae</taxon>
        <taxon>Streptophyta</taxon>
        <taxon>Embryophyta</taxon>
        <taxon>Tracheophyta</taxon>
        <taxon>Spermatophyta</taxon>
        <taxon>Magnoliopsida</taxon>
        <taxon>Liliopsida</taxon>
        <taxon>Poales</taxon>
        <taxon>Poaceae</taxon>
        <taxon>PACMAD clade</taxon>
        <taxon>Panicoideae</taxon>
        <taxon>Panicodae</taxon>
        <taxon>Paniceae</taxon>
        <taxon>Panicinae</taxon>
        <taxon>Panicum</taxon>
        <taxon>Panicum sect. Hiantes</taxon>
    </lineage>
</organism>
<name>A0A8T0PD44_PANVG</name>
<dbReference type="Pfam" id="PF03478">
    <property type="entry name" value="Beta-prop_KIB1-4"/>
    <property type="match status" value="1"/>
</dbReference>
<evidence type="ECO:0000259" key="1">
    <source>
        <dbReference type="Pfam" id="PF03478"/>
    </source>
</evidence>
<proteinExistence type="predicted"/>
<keyword evidence="3" id="KW-1185">Reference proteome</keyword>
<gene>
    <name evidence="2" type="ORF">PVAP13_8NG335352</name>
</gene>
<reference evidence="2" key="1">
    <citation type="submission" date="2020-05" db="EMBL/GenBank/DDBJ databases">
        <title>WGS assembly of Panicum virgatum.</title>
        <authorList>
            <person name="Lovell J.T."/>
            <person name="Jenkins J."/>
            <person name="Shu S."/>
            <person name="Juenger T.E."/>
            <person name="Schmutz J."/>
        </authorList>
    </citation>
    <scope>NUCLEOTIDE SEQUENCE</scope>
    <source>
        <strain evidence="2">AP13</strain>
    </source>
</reference>
<protein>
    <recommendedName>
        <fullName evidence="1">KIB1-4 beta-propeller domain-containing protein</fullName>
    </recommendedName>
</protein>
<dbReference type="PANTHER" id="PTHR33110">
    <property type="entry name" value="F-BOX/KELCH-REPEAT PROTEIN-RELATED"/>
    <property type="match status" value="1"/>
</dbReference>
<feature type="domain" description="KIB1-4 beta-propeller" evidence="1">
    <location>
        <begin position="72"/>
        <end position="330"/>
    </location>
</feature>
<dbReference type="Proteomes" id="UP000823388">
    <property type="component" value="Chromosome 8N"/>
</dbReference>
<dbReference type="PANTHER" id="PTHR33110:SF121">
    <property type="entry name" value="DUF295 DOMAIN-CONTAINING PROTEIN"/>
    <property type="match status" value="1"/>
</dbReference>